<dbReference type="AlphaFoldDB" id="A0A9D0YQD4"/>
<proteinExistence type="inferred from homology"/>
<comment type="subunit">
    <text evidence="15">Homohexamer.</text>
</comment>
<comment type="similarity">
    <text evidence="2 15">In the C-terminal section; belongs to the peptidase M41 family.</text>
</comment>
<dbReference type="GO" id="GO:0005886">
    <property type="term" value="C:plasma membrane"/>
    <property type="evidence" value="ECO:0007669"/>
    <property type="project" value="UniProtKB-SubCell"/>
</dbReference>
<evidence type="ECO:0000256" key="11">
    <source>
        <dbReference type="ARBA" id="ARBA00022989"/>
    </source>
</evidence>
<keyword evidence="11 15" id="KW-1133">Transmembrane helix</keyword>
<dbReference type="Pfam" id="PF06480">
    <property type="entry name" value="FtsH_ext"/>
    <property type="match status" value="1"/>
</dbReference>
<dbReference type="Pfam" id="PF00004">
    <property type="entry name" value="AAA"/>
    <property type="match status" value="1"/>
</dbReference>
<dbReference type="InterPro" id="IPR003960">
    <property type="entry name" value="ATPase_AAA_CS"/>
</dbReference>
<feature type="region of interest" description="Disordered" evidence="17">
    <location>
        <begin position="618"/>
        <end position="663"/>
    </location>
</feature>
<dbReference type="InterPro" id="IPR003959">
    <property type="entry name" value="ATPase_AAA_core"/>
</dbReference>
<feature type="transmembrane region" description="Helical" evidence="15">
    <location>
        <begin position="104"/>
        <end position="125"/>
    </location>
</feature>
<dbReference type="GO" id="GO:0030163">
    <property type="term" value="P:protein catabolic process"/>
    <property type="evidence" value="ECO:0007669"/>
    <property type="project" value="UniProtKB-UniRule"/>
</dbReference>
<evidence type="ECO:0000256" key="2">
    <source>
        <dbReference type="ARBA" id="ARBA00010044"/>
    </source>
</evidence>
<evidence type="ECO:0000313" key="19">
    <source>
        <dbReference type="EMBL" id="HIP98851.1"/>
    </source>
</evidence>
<dbReference type="InterPro" id="IPR005936">
    <property type="entry name" value="FtsH"/>
</dbReference>
<dbReference type="SMART" id="SM00382">
    <property type="entry name" value="AAA"/>
    <property type="match status" value="1"/>
</dbReference>
<dbReference type="Gene3D" id="1.20.58.760">
    <property type="entry name" value="Peptidase M41"/>
    <property type="match status" value="1"/>
</dbReference>
<dbReference type="PROSITE" id="PS00674">
    <property type="entry name" value="AAA"/>
    <property type="match status" value="1"/>
</dbReference>
<dbReference type="Proteomes" id="UP000606463">
    <property type="component" value="Unassembled WGS sequence"/>
</dbReference>
<evidence type="ECO:0000256" key="3">
    <source>
        <dbReference type="ARBA" id="ARBA00022475"/>
    </source>
</evidence>
<comment type="subcellular location">
    <subcellularLocation>
        <location evidence="15">Cell membrane</location>
        <topology evidence="15">Multi-pass membrane protein</topology>
        <orientation evidence="15">Cytoplasmic side</orientation>
    </subcellularLocation>
    <subcellularLocation>
        <location evidence="1">Membrane</location>
    </subcellularLocation>
</comment>
<evidence type="ECO:0000256" key="13">
    <source>
        <dbReference type="ARBA" id="ARBA00023136"/>
    </source>
</evidence>
<dbReference type="HAMAP" id="MF_01458">
    <property type="entry name" value="FtsH"/>
    <property type="match status" value="1"/>
</dbReference>
<dbReference type="GO" id="GO:0016887">
    <property type="term" value="F:ATP hydrolysis activity"/>
    <property type="evidence" value="ECO:0007669"/>
    <property type="project" value="UniProtKB-UniRule"/>
</dbReference>
<dbReference type="InterPro" id="IPR000642">
    <property type="entry name" value="Peptidase_M41"/>
</dbReference>
<dbReference type="GO" id="GO:0008270">
    <property type="term" value="F:zinc ion binding"/>
    <property type="evidence" value="ECO:0007669"/>
    <property type="project" value="UniProtKB-UniRule"/>
</dbReference>
<dbReference type="EC" id="3.4.24.-" evidence="15"/>
<evidence type="ECO:0000256" key="15">
    <source>
        <dbReference type="HAMAP-Rule" id="MF_01458"/>
    </source>
</evidence>
<dbReference type="PANTHER" id="PTHR23076">
    <property type="entry name" value="METALLOPROTEASE M41 FTSH"/>
    <property type="match status" value="1"/>
</dbReference>
<organism evidence="19 20">
    <name type="scientific">Aquifex aeolicus</name>
    <dbReference type="NCBI Taxonomy" id="63363"/>
    <lineage>
        <taxon>Bacteria</taxon>
        <taxon>Pseudomonadati</taxon>
        <taxon>Aquificota</taxon>
        <taxon>Aquificia</taxon>
        <taxon>Aquificales</taxon>
        <taxon>Aquificaceae</taxon>
        <taxon>Aquifex</taxon>
    </lineage>
</organism>
<gene>
    <name evidence="15" type="primary">ftsH</name>
    <name evidence="19" type="ORF">EYH37_05795</name>
</gene>
<feature type="compositionally biased region" description="Basic and acidic residues" evidence="17">
    <location>
        <begin position="618"/>
        <end position="640"/>
    </location>
</feature>
<comment type="similarity">
    <text evidence="14 15">In the central section; belongs to the AAA ATPase family.</text>
</comment>
<keyword evidence="3 15" id="KW-1003">Cell membrane</keyword>
<feature type="binding site" evidence="15">
    <location>
        <position position="427"/>
    </location>
    <ligand>
        <name>Zn(2+)</name>
        <dbReference type="ChEBI" id="CHEBI:29105"/>
        <note>catalytic</note>
    </ligand>
</feature>
<dbReference type="SUPFAM" id="SSF52540">
    <property type="entry name" value="P-loop containing nucleoside triphosphate hydrolases"/>
    <property type="match status" value="1"/>
</dbReference>
<reference evidence="19" key="1">
    <citation type="journal article" date="2020" name="ISME J.">
        <title>Gammaproteobacteria mediating utilization of methyl-, sulfur- and petroleum organic compounds in deep ocean hydrothermal plumes.</title>
        <authorList>
            <person name="Zhou Z."/>
            <person name="Liu Y."/>
            <person name="Pan J."/>
            <person name="Cron B.R."/>
            <person name="Toner B.M."/>
            <person name="Anantharaman K."/>
            <person name="Breier J.A."/>
            <person name="Dick G.J."/>
            <person name="Li M."/>
        </authorList>
    </citation>
    <scope>NUCLEOTIDE SEQUENCE</scope>
    <source>
        <strain evidence="19">SZUA-1501</strain>
    </source>
</reference>
<name>A0A9D0YQD4_AQUAO</name>
<dbReference type="GO" id="GO:0006508">
    <property type="term" value="P:proteolysis"/>
    <property type="evidence" value="ECO:0007669"/>
    <property type="project" value="UniProtKB-KW"/>
</dbReference>
<dbReference type="InterPro" id="IPR027417">
    <property type="entry name" value="P-loop_NTPase"/>
</dbReference>
<feature type="binding site" evidence="15">
    <location>
        <position position="423"/>
    </location>
    <ligand>
        <name>Zn(2+)</name>
        <dbReference type="ChEBI" id="CHEBI:29105"/>
        <note>catalytic</note>
    </ligand>
</feature>
<evidence type="ECO:0000256" key="12">
    <source>
        <dbReference type="ARBA" id="ARBA00023049"/>
    </source>
</evidence>
<keyword evidence="13 15" id="KW-0472">Membrane</keyword>
<feature type="active site" evidence="15">
    <location>
        <position position="424"/>
    </location>
</feature>
<feature type="compositionally biased region" description="Basic residues" evidence="17">
    <location>
        <begin position="652"/>
        <end position="663"/>
    </location>
</feature>
<dbReference type="InterPro" id="IPR037219">
    <property type="entry name" value="Peptidase_M41-like"/>
</dbReference>
<dbReference type="InterPro" id="IPR011546">
    <property type="entry name" value="Pept_M41_FtsH_extracell"/>
</dbReference>
<dbReference type="Pfam" id="PF17862">
    <property type="entry name" value="AAA_lid_3"/>
    <property type="match status" value="1"/>
</dbReference>
<evidence type="ECO:0000256" key="17">
    <source>
        <dbReference type="SAM" id="MobiDB-lite"/>
    </source>
</evidence>
<dbReference type="FunFam" id="1.10.8.60:FF:000001">
    <property type="entry name" value="ATP-dependent zinc metalloprotease FtsH"/>
    <property type="match status" value="1"/>
</dbReference>
<evidence type="ECO:0000313" key="20">
    <source>
        <dbReference type="Proteomes" id="UP000606463"/>
    </source>
</evidence>
<keyword evidence="5 15" id="KW-0812">Transmembrane</keyword>
<keyword evidence="8 15" id="KW-0378">Hydrolase</keyword>
<sequence length="663" mass="73947">MNNLIKGIFIWLAIFGFLVIVFSFAEKPIQRELQTGVETPFSTFVELVKEGKIKEVTIKGDELIAVTKDGQIVKTVAPKGYNEIYDELLQKDVKVRVEPQSDNMWLRTLLGWLPILLFIGLWFLMLRGLGTGGGGASRAFSFGKSRAKIYINEKPQVTFKDVAGIDEVKEEVKEIIDFLKNPEKYKKLGGRPPKGILLYGEPGVGKTLLAKAIAGEANVPFISVSGSDFVEMFVGVGAARVRDLFETAKKHAPCIIFIDELDALGRARGAGIPGGGNEEREQTLNQLLVEMDGFDSSSGIVVIGATNRPDILDKALLRPGRFDRQIFVPKPDIKGRYEILKVHAKNKKLAPDVDLWVVAKATPGFTGADLENLLNEAALLAARKNKDAITMEEIEEAIDRVMIGLERKGIVITEKEKKKIALHELGHAMMTLMSENAEPLHKVTIIPRGMALGVTQQLPISDKHLYDRKELLDRILVMLGGRAAEEVFYGKDGITTGAENDLQRATDLAYRMVSLWGMSEKIGPVSVGRISNPLLGGGVEKIEISPELAREIDNEVQKILTELYEKAKRILEENKEAVLKVAEKLVEKETLTCKEVVQILESYGVEIKNRCREEDELKKEIEEKEKRQREEEKREETPKDGEEENSVNKLLSKLKIRGNRGEN</sequence>
<comment type="cofactor">
    <cofactor evidence="15">
        <name>Zn(2+)</name>
        <dbReference type="ChEBI" id="CHEBI:29105"/>
    </cofactor>
    <text evidence="15">Binds 1 zinc ion per subunit.</text>
</comment>
<dbReference type="GO" id="GO:0005524">
    <property type="term" value="F:ATP binding"/>
    <property type="evidence" value="ECO:0007669"/>
    <property type="project" value="UniProtKB-UniRule"/>
</dbReference>
<dbReference type="NCBIfam" id="TIGR01241">
    <property type="entry name" value="FtsH_fam"/>
    <property type="match status" value="1"/>
</dbReference>
<keyword evidence="4 15" id="KW-0645">Protease</keyword>
<evidence type="ECO:0000256" key="16">
    <source>
        <dbReference type="RuleBase" id="RU003651"/>
    </source>
</evidence>
<keyword evidence="10 15" id="KW-0067">ATP-binding</keyword>
<keyword evidence="9 15" id="KW-0862">Zinc</keyword>
<feature type="domain" description="AAA+ ATPase" evidence="18">
    <location>
        <begin position="192"/>
        <end position="332"/>
    </location>
</feature>
<evidence type="ECO:0000256" key="14">
    <source>
        <dbReference type="ARBA" id="ARBA00061570"/>
    </source>
</evidence>
<feature type="binding site" evidence="15">
    <location>
        <begin position="200"/>
        <end position="207"/>
    </location>
    <ligand>
        <name>ATP</name>
        <dbReference type="ChEBI" id="CHEBI:30616"/>
    </ligand>
</feature>
<dbReference type="GO" id="GO:0004176">
    <property type="term" value="F:ATP-dependent peptidase activity"/>
    <property type="evidence" value="ECO:0007669"/>
    <property type="project" value="InterPro"/>
</dbReference>
<dbReference type="EMBL" id="DQVE01000056">
    <property type="protein sequence ID" value="HIP98851.1"/>
    <property type="molecule type" value="Genomic_DNA"/>
</dbReference>
<dbReference type="InterPro" id="IPR003593">
    <property type="entry name" value="AAA+_ATPase"/>
</dbReference>
<evidence type="ECO:0000256" key="10">
    <source>
        <dbReference type="ARBA" id="ARBA00022840"/>
    </source>
</evidence>
<keyword evidence="6 15" id="KW-0479">Metal-binding</keyword>
<comment type="similarity">
    <text evidence="16">Belongs to the AAA ATPase family.</text>
</comment>
<evidence type="ECO:0000259" key="18">
    <source>
        <dbReference type="SMART" id="SM00382"/>
    </source>
</evidence>
<dbReference type="Pfam" id="PF01434">
    <property type="entry name" value="Peptidase_M41"/>
    <property type="match status" value="1"/>
</dbReference>
<evidence type="ECO:0000256" key="5">
    <source>
        <dbReference type="ARBA" id="ARBA00022692"/>
    </source>
</evidence>
<dbReference type="GO" id="GO:0004222">
    <property type="term" value="F:metalloendopeptidase activity"/>
    <property type="evidence" value="ECO:0007669"/>
    <property type="project" value="InterPro"/>
</dbReference>
<protein>
    <recommendedName>
        <fullName evidence="15">ATP-dependent zinc metalloprotease FtsH</fullName>
        <ecNumber evidence="15">3.4.24.-</ecNumber>
    </recommendedName>
</protein>
<feature type="transmembrane region" description="Helical" evidence="15">
    <location>
        <begin position="6"/>
        <end position="25"/>
    </location>
</feature>
<keyword evidence="12 15" id="KW-0482">Metalloprotease</keyword>
<dbReference type="CDD" id="cd19501">
    <property type="entry name" value="RecA-like_FtsH"/>
    <property type="match status" value="1"/>
</dbReference>
<dbReference type="Gene3D" id="3.30.720.210">
    <property type="match status" value="1"/>
</dbReference>
<evidence type="ECO:0000256" key="6">
    <source>
        <dbReference type="ARBA" id="ARBA00022723"/>
    </source>
</evidence>
<dbReference type="FunFam" id="3.40.50.300:FF:000001">
    <property type="entry name" value="ATP-dependent zinc metalloprotease FtsH"/>
    <property type="match status" value="1"/>
</dbReference>
<accession>A0A9D0YQD4</accession>
<evidence type="ECO:0000256" key="9">
    <source>
        <dbReference type="ARBA" id="ARBA00022833"/>
    </source>
</evidence>
<dbReference type="Gene3D" id="3.40.50.300">
    <property type="entry name" value="P-loop containing nucleotide triphosphate hydrolases"/>
    <property type="match status" value="1"/>
</dbReference>
<comment type="function">
    <text evidence="15">Acts as a processive, ATP-dependent zinc metallopeptidase for both cytoplasmic and membrane proteins. Plays a role in the quality control of integral membrane proteins.</text>
</comment>
<dbReference type="FunFam" id="1.20.58.760:FF:000001">
    <property type="entry name" value="ATP-dependent zinc metalloprotease FtsH"/>
    <property type="match status" value="1"/>
</dbReference>
<dbReference type="SUPFAM" id="SSF140990">
    <property type="entry name" value="FtsH protease domain-like"/>
    <property type="match status" value="1"/>
</dbReference>
<evidence type="ECO:0000256" key="4">
    <source>
        <dbReference type="ARBA" id="ARBA00022670"/>
    </source>
</evidence>
<dbReference type="PANTHER" id="PTHR23076:SF97">
    <property type="entry name" value="ATP-DEPENDENT ZINC METALLOPROTEASE YME1L1"/>
    <property type="match status" value="1"/>
</dbReference>
<comment type="caution">
    <text evidence="19">The sequence shown here is derived from an EMBL/GenBank/DDBJ whole genome shotgun (WGS) entry which is preliminary data.</text>
</comment>
<keyword evidence="7 15" id="KW-0547">Nucleotide-binding</keyword>
<dbReference type="Gene3D" id="1.10.8.60">
    <property type="match status" value="1"/>
</dbReference>
<evidence type="ECO:0000256" key="1">
    <source>
        <dbReference type="ARBA" id="ARBA00004370"/>
    </source>
</evidence>
<feature type="binding site" evidence="15">
    <location>
        <position position="501"/>
    </location>
    <ligand>
        <name>Zn(2+)</name>
        <dbReference type="ChEBI" id="CHEBI:29105"/>
        <note>catalytic</note>
    </ligand>
</feature>
<dbReference type="InterPro" id="IPR041569">
    <property type="entry name" value="AAA_lid_3"/>
</dbReference>
<evidence type="ECO:0000256" key="7">
    <source>
        <dbReference type="ARBA" id="ARBA00022741"/>
    </source>
</evidence>
<evidence type="ECO:0000256" key="8">
    <source>
        <dbReference type="ARBA" id="ARBA00022801"/>
    </source>
</evidence>